<dbReference type="GO" id="GO:0005886">
    <property type="term" value="C:plasma membrane"/>
    <property type="evidence" value="ECO:0007669"/>
    <property type="project" value="UniProtKB-SubCell"/>
</dbReference>
<feature type="transmembrane region" description="Helical" evidence="1">
    <location>
        <begin position="330"/>
        <end position="350"/>
    </location>
</feature>
<proteinExistence type="predicted"/>
<sequence>MMLNFMDKIGDYNPQLLREIKGRLKVFPVAIACITSLVGQLILFLYQLREIPGEKYQMSGNYCRIGETYKQQINEIYPQINKLQQQLSVLGKSKNYDASAIQSLTQQIDQLKTQERNINNILYNQYCPLNQIDMQQWWRDHWEYIFLSLTVIFVFTLLVAGTYLLINNLAQEENRGTLNFLRLSPQSETTILTGKMLGVPILIYLAVAAAIPFHLLSGRAANIAFSHILSFYVILAASCFFFYSTALLFGFLSRFFSGFQPWLGSGTVLIFLFVTMQFASSGPHLDHAAAWLRLFSPFDMTAYLFPNLFRRYNWQLLEQIQFFYLPVGKSLIGLLVLSLVNYGLWSYWVWHGLKRRFRNPNSTMLSKGQSYLLVTYLQLLLWGFTLQSAKNYYPFYPSGTSAPAYSDLNYQVTQNFVYIVFFNLLLLFGLIAILSPHRQAVQDWARYRHQNISRRQGLWQNYLLQDLIWGEKSPALVTLAINLVIVNIPLVIWILVAPYLKILQMYSNNSLYWLLNEVGRFKIILGVVLFICMMMIYATITQIMLMMKSSKRSVWAIGTVAAAMFLPPTFLGMLNLHPETYSTLWLLSSFPWAGLEYATTTTVFVALLGELSVLVLLNLRLKRQIKIAGESATKALLATS</sequence>
<evidence type="ECO:0000313" key="3">
    <source>
        <dbReference type="Proteomes" id="UP000235025"/>
    </source>
</evidence>
<accession>A0A2N6KFZ0</accession>
<feature type="transmembrane region" description="Helical" evidence="1">
    <location>
        <begin position="228"/>
        <end position="253"/>
    </location>
</feature>
<protein>
    <submittedName>
        <fullName evidence="2">ABC transporter permease</fullName>
    </submittedName>
</protein>
<feature type="transmembrane region" description="Helical" evidence="1">
    <location>
        <begin position="26"/>
        <end position="48"/>
    </location>
</feature>
<feature type="transmembrane region" description="Helical" evidence="1">
    <location>
        <begin position="371"/>
        <end position="389"/>
    </location>
</feature>
<dbReference type="RefSeq" id="WP_102172933.1">
    <property type="nucleotide sequence ID" value="NZ_NMQA01000136.1"/>
</dbReference>
<dbReference type="EMBL" id="NMQA01000136">
    <property type="protein sequence ID" value="PLZ98123.1"/>
    <property type="molecule type" value="Genomic_DNA"/>
</dbReference>
<gene>
    <name evidence="2" type="ORF">CEN50_12540</name>
</gene>
<organism evidence="2 3">
    <name type="scientific">Fischerella thermalis CCMEE 5268</name>
    <dbReference type="NCBI Taxonomy" id="2019662"/>
    <lineage>
        <taxon>Bacteria</taxon>
        <taxon>Bacillati</taxon>
        <taxon>Cyanobacteriota</taxon>
        <taxon>Cyanophyceae</taxon>
        <taxon>Nostocales</taxon>
        <taxon>Hapalosiphonaceae</taxon>
        <taxon>Fischerella</taxon>
    </lineage>
</organism>
<reference evidence="2 3" key="1">
    <citation type="submission" date="2017-07" db="EMBL/GenBank/DDBJ databases">
        <title>Genomes of Fischerella (Mastigocladus) sp. strains.</title>
        <authorList>
            <person name="Miller S.R."/>
        </authorList>
    </citation>
    <scope>NUCLEOTIDE SEQUENCE [LARGE SCALE GENOMIC DNA]</scope>
    <source>
        <strain evidence="2 3">CCMEE 5268</strain>
    </source>
</reference>
<keyword evidence="1" id="KW-1133">Transmembrane helix</keyword>
<feature type="transmembrane region" description="Helical" evidence="1">
    <location>
        <begin position="475"/>
        <end position="500"/>
    </location>
</feature>
<evidence type="ECO:0000256" key="1">
    <source>
        <dbReference type="SAM" id="Phobius"/>
    </source>
</evidence>
<feature type="transmembrane region" description="Helical" evidence="1">
    <location>
        <begin position="553"/>
        <end position="577"/>
    </location>
</feature>
<feature type="transmembrane region" description="Helical" evidence="1">
    <location>
        <begin position="597"/>
        <end position="617"/>
    </location>
</feature>
<keyword evidence="1" id="KW-0472">Membrane</keyword>
<feature type="transmembrane region" description="Helical" evidence="1">
    <location>
        <begin position="259"/>
        <end position="279"/>
    </location>
</feature>
<evidence type="ECO:0000313" key="2">
    <source>
        <dbReference type="EMBL" id="PLZ98123.1"/>
    </source>
</evidence>
<feature type="transmembrane region" description="Helical" evidence="1">
    <location>
        <begin position="416"/>
        <end position="434"/>
    </location>
</feature>
<dbReference type="Pfam" id="PF12679">
    <property type="entry name" value="ABC2_membrane_2"/>
    <property type="match status" value="1"/>
</dbReference>
<feature type="transmembrane region" description="Helical" evidence="1">
    <location>
        <begin position="197"/>
        <end position="216"/>
    </location>
</feature>
<dbReference type="Proteomes" id="UP000235025">
    <property type="component" value="Unassembled WGS sequence"/>
</dbReference>
<keyword evidence="1" id="KW-0812">Transmembrane</keyword>
<feature type="transmembrane region" description="Helical" evidence="1">
    <location>
        <begin position="144"/>
        <end position="166"/>
    </location>
</feature>
<dbReference type="GO" id="GO:0140359">
    <property type="term" value="F:ABC-type transporter activity"/>
    <property type="evidence" value="ECO:0007669"/>
    <property type="project" value="InterPro"/>
</dbReference>
<comment type="caution">
    <text evidence="2">The sequence shown here is derived from an EMBL/GenBank/DDBJ whole genome shotgun (WGS) entry which is preliminary data.</text>
</comment>
<feature type="transmembrane region" description="Helical" evidence="1">
    <location>
        <begin position="520"/>
        <end position="541"/>
    </location>
</feature>
<dbReference type="AlphaFoldDB" id="A0A2N6KFZ0"/>
<name>A0A2N6KFZ0_9CYAN</name>